<name>A0A350P1S5_9ALTE</name>
<dbReference type="AlphaFoldDB" id="A0A350P1S5"/>
<comment type="caution">
    <text evidence="1">The sequence shown here is derived from an EMBL/GenBank/DDBJ whole genome shotgun (WGS) entry which is preliminary data.</text>
</comment>
<evidence type="ECO:0000313" key="1">
    <source>
        <dbReference type="EMBL" id="HAW75242.1"/>
    </source>
</evidence>
<dbReference type="EMBL" id="DNAN01000199">
    <property type="protein sequence ID" value="HAW75242.1"/>
    <property type="molecule type" value="Genomic_DNA"/>
</dbReference>
<proteinExistence type="predicted"/>
<evidence type="ECO:0008006" key="3">
    <source>
        <dbReference type="Google" id="ProtNLM"/>
    </source>
</evidence>
<feature type="non-terminal residue" evidence="1">
    <location>
        <position position="1"/>
    </location>
</feature>
<reference evidence="1 2" key="1">
    <citation type="journal article" date="2018" name="Nat. Biotechnol.">
        <title>A standardized bacterial taxonomy based on genome phylogeny substantially revises the tree of life.</title>
        <authorList>
            <person name="Parks D.H."/>
            <person name="Chuvochina M."/>
            <person name="Waite D.W."/>
            <person name="Rinke C."/>
            <person name="Skarshewski A."/>
            <person name="Chaumeil P.A."/>
            <person name="Hugenholtz P."/>
        </authorList>
    </citation>
    <scope>NUCLEOTIDE SEQUENCE [LARGE SCALE GENOMIC DNA]</scope>
    <source>
        <strain evidence="1">UBA11978</strain>
    </source>
</reference>
<evidence type="ECO:0000313" key="2">
    <source>
        <dbReference type="Proteomes" id="UP000263517"/>
    </source>
</evidence>
<accession>A0A350P1S5</accession>
<organism evidence="1 2">
    <name type="scientific">Alteromonas australica</name>
    <dbReference type="NCBI Taxonomy" id="589873"/>
    <lineage>
        <taxon>Bacteria</taxon>
        <taxon>Pseudomonadati</taxon>
        <taxon>Pseudomonadota</taxon>
        <taxon>Gammaproteobacteria</taxon>
        <taxon>Alteromonadales</taxon>
        <taxon>Alteromonadaceae</taxon>
        <taxon>Alteromonas/Salinimonas group</taxon>
        <taxon>Alteromonas</taxon>
    </lineage>
</organism>
<dbReference type="Gene3D" id="3.30.420.280">
    <property type="match status" value="1"/>
</dbReference>
<dbReference type="Proteomes" id="UP000263517">
    <property type="component" value="Unassembled WGS sequence"/>
</dbReference>
<protein>
    <recommendedName>
        <fullName evidence="3">Terminase large subunit gp17-like C-terminal domain-containing protein</fullName>
    </recommendedName>
</protein>
<gene>
    <name evidence="1" type="ORF">DCW74_05830</name>
</gene>
<sequence length="238" mass="26683">SIQEGKPVYPMFNSETHIATEEIPIAAGIPLYVGIDFGLTPAAVFGQKVRGRWLIQSEIVAIDMGIVRFAEMLRQEIATRFNGLDVHIFGDPAGDFRAQTDESTPFQILRGAGLKAVPTHSNSVDLRLESVSSNLNKMVDGKPAFLVDRRCPTLIKGFEGGYNYKRLQISGERFDDKPEKNMYSHIHDALQYLMLGAGEGRQLISGQKPLKAFNAKKEYDVFTRKPRQPKRNGLWARM</sequence>